<organism evidence="2 3">
    <name type="scientific">Citrus unshiu</name>
    <name type="common">Satsuma mandarin</name>
    <name type="synonym">Citrus nobilis var. unshiu</name>
    <dbReference type="NCBI Taxonomy" id="55188"/>
    <lineage>
        <taxon>Eukaryota</taxon>
        <taxon>Viridiplantae</taxon>
        <taxon>Streptophyta</taxon>
        <taxon>Embryophyta</taxon>
        <taxon>Tracheophyta</taxon>
        <taxon>Spermatophyta</taxon>
        <taxon>Magnoliopsida</taxon>
        <taxon>eudicotyledons</taxon>
        <taxon>Gunneridae</taxon>
        <taxon>Pentapetalae</taxon>
        <taxon>rosids</taxon>
        <taxon>malvids</taxon>
        <taxon>Sapindales</taxon>
        <taxon>Rutaceae</taxon>
        <taxon>Aurantioideae</taxon>
        <taxon>Citrus</taxon>
    </lineage>
</organism>
<feature type="chain" id="PRO_5014175934" description="Pectinesterase inhibitor domain-containing protein" evidence="1">
    <location>
        <begin position="20"/>
        <end position="69"/>
    </location>
</feature>
<dbReference type="Proteomes" id="UP000236630">
    <property type="component" value="Unassembled WGS sequence"/>
</dbReference>
<sequence length="69" mass="7564">MKSVVILMFVVAMVQVMNLKTITPTTVDIQAACDCVKVVILKVENEVEPRSTHVGIQATKEDVCTSKVM</sequence>
<comment type="caution">
    <text evidence="2">The sequence shown here is derived from an EMBL/GenBank/DDBJ whole genome shotgun (WGS) entry which is preliminary data.</text>
</comment>
<evidence type="ECO:0000256" key="1">
    <source>
        <dbReference type="SAM" id="SignalP"/>
    </source>
</evidence>
<feature type="signal peptide" evidence="1">
    <location>
        <begin position="1"/>
        <end position="19"/>
    </location>
</feature>
<dbReference type="EMBL" id="BDQV01000168">
    <property type="protein sequence ID" value="GAY57725.1"/>
    <property type="molecule type" value="Genomic_DNA"/>
</dbReference>
<protein>
    <recommendedName>
        <fullName evidence="4">Pectinesterase inhibitor domain-containing protein</fullName>
    </recommendedName>
</protein>
<reference evidence="2 3" key="1">
    <citation type="journal article" date="2017" name="Front. Genet.">
        <title>Draft sequencing of the heterozygous diploid genome of Satsuma (Citrus unshiu Marc.) using a hybrid assembly approach.</title>
        <authorList>
            <person name="Shimizu T."/>
            <person name="Tanizawa Y."/>
            <person name="Mochizuki T."/>
            <person name="Nagasaki H."/>
            <person name="Yoshioka T."/>
            <person name="Toyoda A."/>
            <person name="Fujiyama A."/>
            <person name="Kaminuma E."/>
            <person name="Nakamura Y."/>
        </authorList>
    </citation>
    <scope>NUCLEOTIDE SEQUENCE [LARGE SCALE GENOMIC DNA]</scope>
    <source>
        <strain evidence="3">cv. Miyagawa wase</strain>
    </source>
</reference>
<keyword evidence="1" id="KW-0732">Signal</keyword>
<accession>A0A2H5Q099</accession>
<evidence type="ECO:0000313" key="2">
    <source>
        <dbReference type="EMBL" id="GAY57725.1"/>
    </source>
</evidence>
<keyword evidence="3" id="KW-1185">Reference proteome</keyword>
<proteinExistence type="predicted"/>
<evidence type="ECO:0008006" key="4">
    <source>
        <dbReference type="Google" id="ProtNLM"/>
    </source>
</evidence>
<gene>
    <name evidence="2" type="ORF">CUMW_181660</name>
</gene>
<evidence type="ECO:0000313" key="3">
    <source>
        <dbReference type="Proteomes" id="UP000236630"/>
    </source>
</evidence>
<name>A0A2H5Q099_CITUN</name>
<dbReference type="AlphaFoldDB" id="A0A2H5Q099"/>